<dbReference type="EMBL" id="AFGF01000052">
    <property type="protein sequence ID" value="EGO64633.1"/>
    <property type="molecule type" value="Genomic_DNA"/>
</dbReference>
<dbReference type="Proteomes" id="UP000003240">
    <property type="component" value="Unassembled WGS sequence"/>
</dbReference>
<dbReference type="InterPro" id="IPR009057">
    <property type="entry name" value="Homeodomain-like_sf"/>
</dbReference>
<keyword evidence="2 4" id="KW-0238">DNA-binding</keyword>
<evidence type="ECO:0000259" key="5">
    <source>
        <dbReference type="PROSITE" id="PS50977"/>
    </source>
</evidence>
<dbReference type="RefSeq" id="WP_004094054.1">
    <property type="nucleotide sequence ID" value="NZ_AFGF01000052.1"/>
</dbReference>
<dbReference type="SUPFAM" id="SSF46689">
    <property type="entry name" value="Homeodomain-like"/>
    <property type="match status" value="1"/>
</dbReference>
<dbReference type="GO" id="GO:0003700">
    <property type="term" value="F:DNA-binding transcription factor activity"/>
    <property type="evidence" value="ECO:0007669"/>
    <property type="project" value="TreeGrafter"/>
</dbReference>
<evidence type="ECO:0000256" key="2">
    <source>
        <dbReference type="ARBA" id="ARBA00023125"/>
    </source>
</evidence>
<dbReference type="OrthoDB" id="9814200at2"/>
<dbReference type="PANTHER" id="PTHR30055">
    <property type="entry name" value="HTH-TYPE TRANSCRIPTIONAL REGULATOR RUTR"/>
    <property type="match status" value="1"/>
</dbReference>
<keyword evidence="7" id="KW-1185">Reference proteome</keyword>
<dbReference type="eggNOG" id="COG1309">
    <property type="taxonomic scope" value="Bacteria"/>
</dbReference>
<dbReference type="PROSITE" id="PS50977">
    <property type="entry name" value="HTH_TETR_2"/>
    <property type="match status" value="1"/>
</dbReference>
<dbReference type="InterPro" id="IPR001647">
    <property type="entry name" value="HTH_TetR"/>
</dbReference>
<name>F7NH53_9FIRM</name>
<dbReference type="Pfam" id="PF17937">
    <property type="entry name" value="TetR_C_28"/>
    <property type="match status" value="1"/>
</dbReference>
<evidence type="ECO:0000256" key="1">
    <source>
        <dbReference type="ARBA" id="ARBA00023015"/>
    </source>
</evidence>
<gene>
    <name evidence="6" type="ORF">ALO_06983</name>
</gene>
<dbReference type="Gene3D" id="1.10.357.10">
    <property type="entry name" value="Tetracycline Repressor, domain 2"/>
    <property type="match status" value="1"/>
</dbReference>
<evidence type="ECO:0000256" key="3">
    <source>
        <dbReference type="ARBA" id="ARBA00023163"/>
    </source>
</evidence>
<dbReference type="Pfam" id="PF00440">
    <property type="entry name" value="TetR_N"/>
    <property type="match status" value="1"/>
</dbReference>
<evidence type="ECO:0000256" key="4">
    <source>
        <dbReference type="PROSITE-ProRule" id="PRU00335"/>
    </source>
</evidence>
<evidence type="ECO:0000313" key="7">
    <source>
        <dbReference type="Proteomes" id="UP000003240"/>
    </source>
</evidence>
<dbReference type="InterPro" id="IPR050109">
    <property type="entry name" value="HTH-type_TetR-like_transc_reg"/>
</dbReference>
<reference evidence="6 7" key="1">
    <citation type="journal article" date="2011" name="EMBO J.">
        <title>Structural diversity of bacterial flagellar motors.</title>
        <authorList>
            <person name="Chen S."/>
            <person name="Beeby M."/>
            <person name="Murphy G.E."/>
            <person name="Leadbetter J.R."/>
            <person name="Hendrixson D.R."/>
            <person name="Briegel A."/>
            <person name="Li Z."/>
            <person name="Shi J."/>
            <person name="Tocheva E.I."/>
            <person name="Muller A."/>
            <person name="Dobro M.J."/>
            <person name="Jensen G.J."/>
        </authorList>
    </citation>
    <scope>NUCLEOTIDE SEQUENCE [LARGE SCALE GENOMIC DNA]</scope>
    <source>
        <strain evidence="6 7">DSM 6540</strain>
    </source>
</reference>
<proteinExistence type="predicted"/>
<sequence length="191" mass="21298">MEQEFQHSKLRRIQSITVDIAQILKAAAEVINTEGVLSLTLEAVAKKAAVSKGGLLYHFPNKDALLEGMVDYLTQSFVHGIHSAVNADPCEKGKWIRAYTILTFTQINAEMNTAFLAAAATNPELLKSMAERFQALHVHIENDNIDPILATIVRLAADGMYFNQLYGMDLQEDIREKILDQLITLTRGENQ</sequence>
<dbReference type="AlphaFoldDB" id="F7NH53"/>
<keyword evidence="3" id="KW-0804">Transcription</keyword>
<organism evidence="6 7">
    <name type="scientific">Acetonema longum DSM 6540</name>
    <dbReference type="NCBI Taxonomy" id="1009370"/>
    <lineage>
        <taxon>Bacteria</taxon>
        <taxon>Bacillati</taxon>
        <taxon>Bacillota</taxon>
        <taxon>Negativicutes</taxon>
        <taxon>Acetonemataceae</taxon>
        <taxon>Acetonema</taxon>
    </lineage>
</organism>
<dbReference type="PRINTS" id="PR00455">
    <property type="entry name" value="HTHTETR"/>
</dbReference>
<keyword evidence="1" id="KW-0805">Transcription regulation</keyword>
<evidence type="ECO:0000313" key="6">
    <source>
        <dbReference type="EMBL" id="EGO64633.1"/>
    </source>
</evidence>
<dbReference type="InterPro" id="IPR041479">
    <property type="entry name" value="TetR_CgmR_C"/>
</dbReference>
<dbReference type="SUPFAM" id="SSF48498">
    <property type="entry name" value="Tetracyclin repressor-like, C-terminal domain"/>
    <property type="match status" value="1"/>
</dbReference>
<comment type="caution">
    <text evidence="6">The sequence shown here is derived from an EMBL/GenBank/DDBJ whole genome shotgun (WGS) entry which is preliminary data.</text>
</comment>
<feature type="domain" description="HTH tetR-type" evidence="5">
    <location>
        <begin position="17"/>
        <end position="77"/>
    </location>
</feature>
<feature type="DNA-binding region" description="H-T-H motif" evidence="4">
    <location>
        <begin position="40"/>
        <end position="59"/>
    </location>
</feature>
<dbReference type="PANTHER" id="PTHR30055:SF234">
    <property type="entry name" value="HTH-TYPE TRANSCRIPTIONAL REGULATOR BETI"/>
    <property type="match status" value="1"/>
</dbReference>
<dbReference type="InterPro" id="IPR036271">
    <property type="entry name" value="Tet_transcr_reg_TetR-rel_C_sf"/>
</dbReference>
<dbReference type="STRING" id="1009370.ALO_06983"/>
<accession>F7NH53</accession>
<dbReference type="GO" id="GO:0000976">
    <property type="term" value="F:transcription cis-regulatory region binding"/>
    <property type="evidence" value="ECO:0007669"/>
    <property type="project" value="TreeGrafter"/>
</dbReference>
<protein>
    <submittedName>
        <fullName evidence="6">Transcriptional regulator, TetR family protein</fullName>
    </submittedName>
</protein>